<evidence type="ECO:0000256" key="9">
    <source>
        <dbReference type="HAMAP-Rule" id="MF_00096"/>
    </source>
</evidence>
<reference evidence="13" key="1">
    <citation type="submission" date="2016-11" db="EMBL/GenBank/DDBJ databases">
        <authorList>
            <person name="Varghese N."/>
            <person name="Submissions S."/>
        </authorList>
    </citation>
    <scope>NUCLEOTIDE SEQUENCE [LARGE SCALE GENOMIC DNA]</scope>
    <source>
        <strain evidence="13">DSM 16057</strain>
    </source>
</reference>
<dbReference type="InterPro" id="IPR036678">
    <property type="entry name" value="MutS_con_dom_sf"/>
</dbReference>
<dbReference type="Gene3D" id="3.40.50.300">
    <property type="entry name" value="P-loop containing nucleotide triphosphate hydrolases"/>
    <property type="match status" value="1"/>
</dbReference>
<evidence type="ECO:0000256" key="3">
    <source>
        <dbReference type="ARBA" id="ARBA00022741"/>
    </source>
</evidence>
<dbReference type="PANTHER" id="PTHR11361:SF34">
    <property type="entry name" value="DNA MISMATCH REPAIR PROTEIN MSH1, MITOCHONDRIAL"/>
    <property type="match status" value="1"/>
</dbReference>
<dbReference type="PIRSF" id="PIRSF037677">
    <property type="entry name" value="DNA_mis_repair_Msh6"/>
    <property type="match status" value="1"/>
</dbReference>
<evidence type="ECO:0000256" key="1">
    <source>
        <dbReference type="ARBA" id="ARBA00006271"/>
    </source>
</evidence>
<dbReference type="PROSITE" id="PS00486">
    <property type="entry name" value="DNA_MISMATCH_REPAIR_2"/>
    <property type="match status" value="1"/>
</dbReference>
<dbReference type="Pfam" id="PF05190">
    <property type="entry name" value="MutS_IV"/>
    <property type="match status" value="1"/>
</dbReference>
<dbReference type="SUPFAM" id="SSF55271">
    <property type="entry name" value="DNA repair protein MutS, domain I"/>
    <property type="match status" value="1"/>
</dbReference>
<protein>
    <recommendedName>
        <fullName evidence="2 9">DNA mismatch repair protein MutS</fullName>
    </recommendedName>
</protein>
<dbReference type="SUPFAM" id="SSF48334">
    <property type="entry name" value="DNA repair protein MutS, domain III"/>
    <property type="match status" value="1"/>
</dbReference>
<keyword evidence="5 9" id="KW-0067">ATP-binding</keyword>
<feature type="binding site" evidence="9">
    <location>
        <begin position="616"/>
        <end position="623"/>
    </location>
    <ligand>
        <name>ATP</name>
        <dbReference type="ChEBI" id="CHEBI:30616"/>
    </ligand>
</feature>
<dbReference type="GO" id="GO:0140664">
    <property type="term" value="F:ATP-dependent DNA damage sensor activity"/>
    <property type="evidence" value="ECO:0007669"/>
    <property type="project" value="InterPro"/>
</dbReference>
<keyword evidence="7 9" id="KW-0234">DNA repair</keyword>
<dbReference type="InterPro" id="IPR045076">
    <property type="entry name" value="MutS"/>
</dbReference>
<evidence type="ECO:0000313" key="13">
    <source>
        <dbReference type="Proteomes" id="UP000184529"/>
    </source>
</evidence>
<sequence length="868" mass="96408">MVSYTPMLKQYLQIKQNYQDAILFFRLGDFYEMFFDDALVASRELEITLTGRDAGAAGRVPMCGVPYHAAETYIARLIERGYKVAICDQVEDPADARGIVQREVTRVVTPGTIMECLEERRHNFLAAVVEKGNAYGLAVVDVTTGLFMVTQISGRDALLDELTRLEPAEVLLPDIPFYRELARAVKSRLPKAVASFWSPAAFERGEAVRSIQEQLGTGWTRSGLSGLPLAILCAGGMLNYLKATQKRELGQLNRVEIYSAGQYMHLDGVTRRNLELTSSLRDGSRWGTLLWVLDHTVTAMGGRLLKSWLERPLLDVQAIRARQDAVEELVNDSLARQELQQLLKTIYDLERLSSRVVYGTAGPRDLLALKNSLAVLPQVKKVLCNKKAPLWQEIAGDLDCLEDVVQLLDEAIDADAPAGSREGGVIREGYHPEVDRLRQASREGKNWLAQLEAREKERTGIRSLKVGFNKVFGYYLEVTRPNLNLVPSDYIRKQTLAGAERFITPELKELEEQILGAEERLVQLEYRIFTEIREKVSAQVRRIQQAAGAVARTDALLSLAESAVKGNYVRPEVNDGSRITIREGRHPVVEQVLEPGEFVPNDVDLGGDTRLILLTGPNMAGKSTYMRQVALLVLMAQVGSFIPAASGEIGIVDRIFTRVGASDDLAAGQSTFMVEMSECQVIVSAATPRSLIIMDEVGRGTSTYDGISIARALVEYIVRRIGARTLFSTHYHELTELDVLPGVKNFTVAVEERGEDVVFLRRVRPGRADRSYGIQVARLAGLPGEILQRAAEILHELECRRDGGAVNPASRDLPAHREEKTAVPKHPILDELVKLDLWQMTPLEALNTLAAWQRSLKQGVRRAAGHGS</sequence>
<dbReference type="InterPro" id="IPR017261">
    <property type="entry name" value="DNA_mismatch_repair_MutS/MSH"/>
</dbReference>
<feature type="domain" description="DNA mismatch repair proteins mutS family" evidence="11">
    <location>
        <begin position="690"/>
        <end position="706"/>
    </location>
</feature>
<accession>A0A1M6BMV7</accession>
<dbReference type="InterPro" id="IPR007860">
    <property type="entry name" value="DNA_mmatch_repair_MutS_con_dom"/>
</dbReference>
<dbReference type="AlphaFoldDB" id="A0A1M6BMV7"/>
<gene>
    <name evidence="9" type="primary">mutS</name>
    <name evidence="12" type="ORF">SAMN02745219_00451</name>
</gene>
<keyword evidence="6 9" id="KW-0238">DNA-binding</keyword>
<dbReference type="InterPro" id="IPR016151">
    <property type="entry name" value="DNA_mismatch_repair_MutS_N"/>
</dbReference>
<dbReference type="FunFam" id="1.10.1420.10:FF:000001">
    <property type="entry name" value="DNA mismatch repair protein MutS"/>
    <property type="match status" value="1"/>
</dbReference>
<dbReference type="InterPro" id="IPR000432">
    <property type="entry name" value="DNA_mismatch_repair_MutS_C"/>
</dbReference>
<keyword evidence="4 9" id="KW-0227">DNA damage</keyword>
<dbReference type="FunFam" id="3.40.50.300:FF:000870">
    <property type="entry name" value="MutS protein homolog 4"/>
    <property type="match status" value="1"/>
</dbReference>
<keyword evidence="3 9" id="KW-0547">Nucleotide-binding</keyword>
<dbReference type="EMBL" id="FQZM01000005">
    <property type="protein sequence ID" value="SHI50055.1"/>
    <property type="molecule type" value="Genomic_DNA"/>
</dbReference>
<name>A0A1M6BMV7_9FIRM</name>
<comment type="similarity">
    <text evidence="1 9 10">Belongs to the DNA mismatch repair MutS family.</text>
</comment>
<dbReference type="Pfam" id="PF05192">
    <property type="entry name" value="MutS_III"/>
    <property type="match status" value="1"/>
</dbReference>
<organism evidence="12 13">
    <name type="scientific">Desulfofundulus thermosubterraneus DSM 16057</name>
    <dbReference type="NCBI Taxonomy" id="1121432"/>
    <lineage>
        <taxon>Bacteria</taxon>
        <taxon>Bacillati</taxon>
        <taxon>Bacillota</taxon>
        <taxon>Clostridia</taxon>
        <taxon>Eubacteriales</taxon>
        <taxon>Peptococcaceae</taxon>
        <taxon>Desulfofundulus</taxon>
    </lineage>
</organism>
<proteinExistence type="inferred from homology"/>
<dbReference type="PANTHER" id="PTHR11361">
    <property type="entry name" value="DNA MISMATCH REPAIR PROTEIN MUTS FAMILY MEMBER"/>
    <property type="match status" value="1"/>
</dbReference>
<dbReference type="GO" id="GO:0030983">
    <property type="term" value="F:mismatched DNA binding"/>
    <property type="evidence" value="ECO:0007669"/>
    <property type="project" value="InterPro"/>
</dbReference>
<dbReference type="Pfam" id="PF05188">
    <property type="entry name" value="MutS_II"/>
    <property type="match status" value="1"/>
</dbReference>
<evidence type="ECO:0000313" key="12">
    <source>
        <dbReference type="EMBL" id="SHI50055.1"/>
    </source>
</evidence>
<dbReference type="CDD" id="cd03284">
    <property type="entry name" value="ABC_MutS1"/>
    <property type="match status" value="1"/>
</dbReference>
<evidence type="ECO:0000256" key="5">
    <source>
        <dbReference type="ARBA" id="ARBA00022840"/>
    </source>
</evidence>
<dbReference type="InterPro" id="IPR007861">
    <property type="entry name" value="DNA_mismatch_repair_MutS_clamp"/>
</dbReference>
<dbReference type="InterPro" id="IPR005748">
    <property type="entry name" value="DNA_mismatch_repair_MutS"/>
</dbReference>
<dbReference type="STRING" id="1121432.SAMN02745219_00451"/>
<dbReference type="InterPro" id="IPR027417">
    <property type="entry name" value="P-loop_NTPase"/>
</dbReference>
<dbReference type="HAMAP" id="MF_00096">
    <property type="entry name" value="MutS"/>
    <property type="match status" value="1"/>
</dbReference>
<dbReference type="SMART" id="SM00533">
    <property type="entry name" value="MUTSd"/>
    <property type="match status" value="1"/>
</dbReference>
<evidence type="ECO:0000256" key="7">
    <source>
        <dbReference type="ARBA" id="ARBA00023204"/>
    </source>
</evidence>
<evidence type="ECO:0000256" key="6">
    <source>
        <dbReference type="ARBA" id="ARBA00023125"/>
    </source>
</evidence>
<dbReference type="Gene3D" id="3.40.1170.10">
    <property type="entry name" value="DNA repair protein MutS, domain I"/>
    <property type="match status" value="1"/>
</dbReference>
<dbReference type="InterPro" id="IPR007695">
    <property type="entry name" value="DNA_mismatch_repair_MutS-lik_N"/>
</dbReference>
<dbReference type="SUPFAM" id="SSF52540">
    <property type="entry name" value="P-loop containing nucleoside triphosphate hydrolases"/>
    <property type="match status" value="1"/>
</dbReference>
<comment type="function">
    <text evidence="8 9">This protein is involved in the repair of mismatches in DNA. It is possible that it carries out the mismatch recognition step. This protein has a weak ATPase activity.</text>
</comment>
<dbReference type="FunFam" id="3.40.1170.10:FF:000001">
    <property type="entry name" value="DNA mismatch repair protein MutS"/>
    <property type="match status" value="1"/>
</dbReference>
<dbReference type="InterPro" id="IPR007696">
    <property type="entry name" value="DNA_mismatch_repair_MutS_core"/>
</dbReference>
<dbReference type="Gene3D" id="1.10.1420.10">
    <property type="match status" value="2"/>
</dbReference>
<dbReference type="GO" id="GO:0006298">
    <property type="term" value="P:mismatch repair"/>
    <property type="evidence" value="ECO:0007669"/>
    <property type="project" value="UniProtKB-UniRule"/>
</dbReference>
<dbReference type="Gene3D" id="3.30.420.110">
    <property type="entry name" value="MutS, connector domain"/>
    <property type="match status" value="1"/>
</dbReference>
<evidence type="ECO:0000256" key="2">
    <source>
        <dbReference type="ARBA" id="ARBA00021982"/>
    </source>
</evidence>
<dbReference type="NCBIfam" id="TIGR01070">
    <property type="entry name" value="mutS1"/>
    <property type="match status" value="1"/>
</dbReference>
<evidence type="ECO:0000256" key="8">
    <source>
        <dbReference type="ARBA" id="ARBA00024647"/>
    </source>
</evidence>
<dbReference type="SMART" id="SM00534">
    <property type="entry name" value="MUTSac"/>
    <property type="match status" value="1"/>
</dbReference>
<evidence type="ECO:0000256" key="4">
    <source>
        <dbReference type="ARBA" id="ARBA00022763"/>
    </source>
</evidence>
<dbReference type="Pfam" id="PF00488">
    <property type="entry name" value="MutS_V"/>
    <property type="match status" value="1"/>
</dbReference>
<evidence type="ECO:0000259" key="11">
    <source>
        <dbReference type="PROSITE" id="PS00486"/>
    </source>
</evidence>
<dbReference type="Proteomes" id="UP000184529">
    <property type="component" value="Unassembled WGS sequence"/>
</dbReference>
<dbReference type="GO" id="GO:0003684">
    <property type="term" value="F:damaged DNA binding"/>
    <property type="evidence" value="ECO:0007669"/>
    <property type="project" value="UniProtKB-UniRule"/>
</dbReference>
<dbReference type="Pfam" id="PF01624">
    <property type="entry name" value="MutS_I"/>
    <property type="match status" value="1"/>
</dbReference>
<dbReference type="GO" id="GO:0005524">
    <property type="term" value="F:ATP binding"/>
    <property type="evidence" value="ECO:0007669"/>
    <property type="project" value="UniProtKB-UniRule"/>
</dbReference>
<dbReference type="GO" id="GO:0005829">
    <property type="term" value="C:cytosol"/>
    <property type="evidence" value="ECO:0007669"/>
    <property type="project" value="TreeGrafter"/>
</dbReference>
<evidence type="ECO:0000256" key="10">
    <source>
        <dbReference type="RuleBase" id="RU003756"/>
    </source>
</evidence>
<dbReference type="NCBIfam" id="NF003810">
    <property type="entry name" value="PRK05399.1"/>
    <property type="match status" value="1"/>
</dbReference>
<keyword evidence="13" id="KW-1185">Reference proteome</keyword>
<dbReference type="SUPFAM" id="SSF53150">
    <property type="entry name" value="DNA repair protein MutS, domain II"/>
    <property type="match status" value="1"/>
</dbReference>
<dbReference type="InterPro" id="IPR036187">
    <property type="entry name" value="DNA_mismatch_repair_MutS_sf"/>
</dbReference>